<dbReference type="RefSeq" id="WP_235897923.1">
    <property type="nucleotide sequence ID" value="NZ_JBCLPP010000013.1"/>
</dbReference>
<dbReference type="Proteomes" id="UP001565200">
    <property type="component" value="Unassembled WGS sequence"/>
</dbReference>
<proteinExistence type="predicted"/>
<dbReference type="Pfam" id="PF08125">
    <property type="entry name" value="Mannitol_dh_C"/>
    <property type="match status" value="1"/>
</dbReference>
<sequence>MSYIKKSVRPVRVLQFGEGNFIRGFVDWMFDIANEKGLTDTSVAVVSPRFKENSTIKNMQSQDCIYHVWLEGIEKGRPKSEKRLVKCVTDAFSPAVDFKRYERYILSPELRFVVSNTTEAGIRYEDDDILSETPVTFPGKITSLLYRRFRHFNGDKTKGLIFLCCELIENNGSALREYVLRHAAATHLEPEFSEWIKDSCIFCNTLVDRIVSGFPHDTIDEVRDELGFDDRLVVKGELFHIWAIGCEKYAEVQKELPLDKAGLNVLFMPDIKSFREKKVRILNGSHTGMAPIALLSGCDTVLDAFETPDINRFINDMTEREVLSVMDGDISELRSFSRDILERFHNPFMRHMLKSIALNSLSKWETRNFPTVRDFYNKKGLIADFEIFTFAALMALYSPYSGFIAEDDAANIDVIQGIWADGGDYIDIVRKITGSGIFTDNFEEAVPGFSQRAGEYLRSIMTDGMDRSLTLFLNTRCNEKNIENT</sequence>
<gene>
    <name evidence="5" type="ORF">AAK873_06080</name>
</gene>
<dbReference type="Pfam" id="PF01232">
    <property type="entry name" value="Mannitol_dh"/>
    <property type="match status" value="1"/>
</dbReference>
<name>A0ABV4CYQ7_9BACT</name>
<dbReference type="InterPro" id="IPR013118">
    <property type="entry name" value="Mannitol_DH_C"/>
</dbReference>
<dbReference type="SUPFAM" id="SSF51735">
    <property type="entry name" value="NAD(P)-binding Rossmann-fold domains"/>
    <property type="match status" value="1"/>
</dbReference>
<evidence type="ECO:0000256" key="1">
    <source>
        <dbReference type="ARBA" id="ARBA00023002"/>
    </source>
</evidence>
<accession>A0ABV4CYQ7</accession>
<dbReference type="EMBL" id="JBCLPP010000013">
    <property type="protein sequence ID" value="MEY8245184.1"/>
    <property type="molecule type" value="Genomic_DNA"/>
</dbReference>
<feature type="domain" description="Mannitol dehydrogenase C-terminal" evidence="4">
    <location>
        <begin position="270"/>
        <end position="396"/>
    </location>
</feature>
<keyword evidence="6" id="KW-1185">Reference proteome</keyword>
<dbReference type="InterPro" id="IPR013328">
    <property type="entry name" value="6PGD_dom2"/>
</dbReference>
<dbReference type="InterPro" id="IPR008927">
    <property type="entry name" value="6-PGluconate_DH-like_C_sf"/>
</dbReference>
<dbReference type="GO" id="GO:0009026">
    <property type="term" value="F:tagaturonate reductase activity"/>
    <property type="evidence" value="ECO:0007669"/>
    <property type="project" value="UniProtKB-EC"/>
</dbReference>
<dbReference type="Gene3D" id="3.40.50.720">
    <property type="entry name" value="NAD(P)-binding Rossmann-like Domain"/>
    <property type="match status" value="1"/>
</dbReference>
<dbReference type="EC" id="1.1.1.58" evidence="5"/>
<dbReference type="PANTHER" id="PTHR30524:SF0">
    <property type="entry name" value="ALTRONATE OXIDOREDUCTASE-RELATED"/>
    <property type="match status" value="1"/>
</dbReference>
<organism evidence="5 6">
    <name type="scientific">Heminiphilus faecis</name>
    <dbReference type="NCBI Taxonomy" id="2601703"/>
    <lineage>
        <taxon>Bacteria</taxon>
        <taxon>Pseudomonadati</taxon>
        <taxon>Bacteroidota</taxon>
        <taxon>Bacteroidia</taxon>
        <taxon>Bacteroidales</taxon>
        <taxon>Muribaculaceae</taxon>
        <taxon>Heminiphilus</taxon>
    </lineage>
</organism>
<evidence type="ECO:0000313" key="6">
    <source>
        <dbReference type="Proteomes" id="UP001565200"/>
    </source>
</evidence>
<evidence type="ECO:0000259" key="4">
    <source>
        <dbReference type="Pfam" id="PF08125"/>
    </source>
</evidence>
<evidence type="ECO:0000259" key="3">
    <source>
        <dbReference type="Pfam" id="PF01232"/>
    </source>
</evidence>
<dbReference type="Gene3D" id="1.10.1040.10">
    <property type="entry name" value="N-(1-d-carboxylethyl)-l-norvaline Dehydrogenase, domain 2"/>
    <property type="match status" value="1"/>
</dbReference>
<keyword evidence="2" id="KW-0520">NAD</keyword>
<keyword evidence="1 5" id="KW-0560">Oxidoreductase</keyword>
<dbReference type="InterPro" id="IPR036291">
    <property type="entry name" value="NAD(P)-bd_dom_sf"/>
</dbReference>
<feature type="domain" description="Mannitol dehydrogenase N-terminal" evidence="3">
    <location>
        <begin position="12"/>
        <end position="249"/>
    </location>
</feature>
<protein>
    <submittedName>
        <fullName evidence="5">Tagaturonate reductase</fullName>
        <ecNumber evidence="5">1.1.1.58</ecNumber>
    </submittedName>
</protein>
<evidence type="ECO:0000256" key="2">
    <source>
        <dbReference type="ARBA" id="ARBA00023027"/>
    </source>
</evidence>
<comment type="caution">
    <text evidence="5">The sequence shown here is derived from an EMBL/GenBank/DDBJ whole genome shotgun (WGS) entry which is preliminary data.</text>
</comment>
<evidence type="ECO:0000313" key="5">
    <source>
        <dbReference type="EMBL" id="MEY8245184.1"/>
    </source>
</evidence>
<reference evidence="5 6" key="1">
    <citation type="submission" date="2024-03" db="EMBL/GenBank/DDBJ databases">
        <title>Mouse gut bacterial collection (mGBC) of GemPharmatech.</title>
        <authorList>
            <person name="He Y."/>
            <person name="Dong L."/>
            <person name="Wu D."/>
            <person name="Gao X."/>
            <person name="Lin Z."/>
        </authorList>
    </citation>
    <scope>NUCLEOTIDE SEQUENCE [LARGE SCALE GENOMIC DNA]</scope>
    <source>
        <strain evidence="5 6">54-13</strain>
    </source>
</reference>
<dbReference type="InterPro" id="IPR013131">
    <property type="entry name" value="Mannitol_DH_N"/>
</dbReference>
<dbReference type="PANTHER" id="PTHR30524">
    <property type="entry name" value="MANNITOL-1-PHOSPHATE 5-DEHYDROGENASE"/>
    <property type="match status" value="1"/>
</dbReference>
<dbReference type="SUPFAM" id="SSF48179">
    <property type="entry name" value="6-phosphogluconate dehydrogenase C-terminal domain-like"/>
    <property type="match status" value="1"/>
</dbReference>
<dbReference type="NCBIfam" id="NF002969">
    <property type="entry name" value="PRK03643.1"/>
    <property type="match status" value="1"/>
</dbReference>